<sequence>MKRYGKDYHVVFNGYPDYPPTNGVKLMIITKKTSSLQIKFNVNMECSVKQNEFIANPKNKSQLIQQLSQRLNEANISTIYCGEGRCRYCSDRKSNRCLKDTKWEASSCCRTGYRSFRSIVRSTTGSRCETILSPTLQYTINV</sequence>
<gene>
    <name evidence="2" type="ORF">g.8963</name>
    <name evidence="4" type="ORF">g.8965</name>
    <name evidence="1" type="ORF">g.8966</name>
    <name evidence="3" type="ORF">g.8967</name>
</gene>
<proteinExistence type="predicted"/>
<name>A0A1B6CRJ1_9HEMI</name>
<accession>A0A1B6CRJ1</accession>
<evidence type="ECO:0000313" key="4">
    <source>
        <dbReference type="EMBL" id="JAS18549.1"/>
    </source>
</evidence>
<reference evidence="3" key="1">
    <citation type="submission" date="2015-12" db="EMBL/GenBank/DDBJ databases">
        <title>De novo transcriptome assembly of four potential Pierce s Disease insect vectors from Arizona vineyards.</title>
        <authorList>
            <person name="Tassone E.E."/>
        </authorList>
    </citation>
    <scope>NUCLEOTIDE SEQUENCE</scope>
</reference>
<dbReference type="EMBL" id="GEDC01028148">
    <property type="protein sequence ID" value="JAS09150.1"/>
    <property type="molecule type" value="Transcribed_RNA"/>
</dbReference>
<organism evidence="3">
    <name type="scientific">Clastoptera arizonana</name>
    <name type="common">Arizona spittle bug</name>
    <dbReference type="NCBI Taxonomy" id="38151"/>
    <lineage>
        <taxon>Eukaryota</taxon>
        <taxon>Metazoa</taxon>
        <taxon>Ecdysozoa</taxon>
        <taxon>Arthropoda</taxon>
        <taxon>Hexapoda</taxon>
        <taxon>Insecta</taxon>
        <taxon>Pterygota</taxon>
        <taxon>Neoptera</taxon>
        <taxon>Paraneoptera</taxon>
        <taxon>Hemiptera</taxon>
        <taxon>Auchenorrhyncha</taxon>
        <taxon>Cercopoidea</taxon>
        <taxon>Clastopteridae</taxon>
        <taxon>Clastoptera</taxon>
    </lineage>
</organism>
<protein>
    <submittedName>
        <fullName evidence="3">Uncharacterized protein</fullName>
    </submittedName>
</protein>
<dbReference type="EMBL" id="GEDC01018749">
    <property type="protein sequence ID" value="JAS18549.1"/>
    <property type="molecule type" value="Transcribed_RNA"/>
</dbReference>
<dbReference type="EMBL" id="GEDC01029774">
    <property type="protein sequence ID" value="JAS07524.1"/>
    <property type="molecule type" value="Transcribed_RNA"/>
</dbReference>
<evidence type="ECO:0000313" key="1">
    <source>
        <dbReference type="EMBL" id="JAS07524.1"/>
    </source>
</evidence>
<evidence type="ECO:0000313" key="3">
    <source>
        <dbReference type="EMBL" id="JAS16080.1"/>
    </source>
</evidence>
<dbReference type="AlphaFoldDB" id="A0A1B6CRJ1"/>
<evidence type="ECO:0000313" key="2">
    <source>
        <dbReference type="EMBL" id="JAS09150.1"/>
    </source>
</evidence>
<dbReference type="EMBL" id="GEDC01021218">
    <property type="protein sequence ID" value="JAS16080.1"/>
    <property type="molecule type" value="Transcribed_RNA"/>
</dbReference>